<evidence type="ECO:0000256" key="7">
    <source>
        <dbReference type="SAM" id="Phobius"/>
    </source>
</evidence>
<dbReference type="GO" id="GO:0030687">
    <property type="term" value="C:preribosome, large subunit precursor"/>
    <property type="evidence" value="ECO:0007669"/>
    <property type="project" value="TreeGrafter"/>
</dbReference>
<dbReference type="PANTHER" id="PTHR12661">
    <property type="entry name" value="PETER PAN-RELATED"/>
    <property type="match status" value="1"/>
</dbReference>
<evidence type="ECO:0000256" key="1">
    <source>
        <dbReference type="ARBA" id="ARBA00004168"/>
    </source>
</evidence>
<keyword evidence="7" id="KW-0472">Membrane</keyword>
<evidence type="ECO:0000256" key="8">
    <source>
        <dbReference type="SAM" id="SignalP"/>
    </source>
</evidence>
<feature type="chain" id="PRO_5019783939" evidence="8">
    <location>
        <begin position="24"/>
        <end position="738"/>
    </location>
</feature>
<accession>A0A494Z032</accession>
<feature type="region of interest" description="Disordered" evidence="6">
    <location>
        <begin position="26"/>
        <end position="130"/>
    </location>
</feature>
<feature type="compositionally biased region" description="Acidic residues" evidence="6">
    <location>
        <begin position="65"/>
        <end position="98"/>
    </location>
</feature>
<dbReference type="RefSeq" id="WP_121130675.1">
    <property type="nucleotide sequence ID" value="NZ_JBHUFK010000062.1"/>
</dbReference>
<comment type="caution">
    <text evidence="10">The sequence shown here is derived from an EMBL/GenBank/DDBJ whole genome shotgun (WGS) entry which is preliminary data.</text>
</comment>
<dbReference type="InterPro" id="IPR019931">
    <property type="entry name" value="LPXTG_anchor"/>
</dbReference>
<feature type="compositionally biased region" description="Acidic residues" evidence="6">
    <location>
        <begin position="111"/>
        <end position="130"/>
    </location>
</feature>
<gene>
    <name evidence="10" type="ORF">D8M05_08565</name>
</gene>
<dbReference type="PANTHER" id="PTHR12661:SF5">
    <property type="entry name" value="SUPPRESSOR OF SWI4 1 HOMOLOG"/>
    <property type="match status" value="1"/>
</dbReference>
<dbReference type="AlphaFoldDB" id="A0A494Z032"/>
<keyword evidence="4 8" id="KW-0732">Signal</keyword>
<feature type="region of interest" description="Disordered" evidence="6">
    <location>
        <begin position="611"/>
        <end position="704"/>
    </location>
</feature>
<dbReference type="InterPro" id="IPR045112">
    <property type="entry name" value="PPAN-like"/>
</dbReference>
<keyword evidence="2" id="KW-0134">Cell wall</keyword>
<dbReference type="EMBL" id="RBZO01000011">
    <property type="protein sequence ID" value="RKQ15803.1"/>
    <property type="molecule type" value="Genomic_DNA"/>
</dbReference>
<reference evidence="10 11" key="1">
    <citation type="journal article" date="2015" name="Antonie Van Leeuwenhoek">
        <title>Oceanobacillus bengalensis sp. nov., a bacterium isolated from seawater of the Bay of Bengal.</title>
        <authorList>
            <person name="Yongchang O."/>
            <person name="Xiang W."/>
            <person name="Wang G."/>
        </authorList>
    </citation>
    <scope>NUCLEOTIDE SEQUENCE [LARGE SCALE GENOMIC DNA]</scope>
    <source>
        <strain evidence="10 11">MCCC 1K00260</strain>
    </source>
</reference>
<evidence type="ECO:0000259" key="9">
    <source>
        <dbReference type="Pfam" id="PF00746"/>
    </source>
</evidence>
<comment type="subcellular location">
    <subcellularLocation>
        <location evidence="1">Secreted</location>
        <location evidence="1">Cell wall</location>
        <topology evidence="1">Peptidoglycan-anchor</topology>
    </subcellularLocation>
</comment>
<sequence length="738" mass="81592">MFKKVSMLGLSLLLIFYPSASLAAESDNQQNPNETSITTEENAEVTTEASTQVDNNVTEEVSASVEDDDVTDSAEEPTVEPVEVTEESDVEVEEEAGETTETVNTNNNEEQTIETDEPSENDEETNTTIEDEIIESDIEAEGKETTISDGEEEIVDEELEIIDEENTEQQQLDEELDLTNIYGAINQRSGTSLQYDFNKGYYTLELQAGLNNMSGSQVLNQKWIAFALPNGVYLADEDVPAGVVQLPVNGKNGIAIKIPDVKEFPDSKYVYPTIPLVGEPDDNDPVLNLYLYNVNVDELTYEDLGQIEGQRDIDFSIMEGTPELDIEGSLSGKAIFDDEKGHYVLDLTVETTNNTEFDISNLYGGFTLPEGVAVINTEDTPDNIEILNLGDGLQTVAVKLPELASGENGESSIQIPLLGQTTENITASTITAYAIDEYYQEVGQFAGSINIDLSEMVDTWKFSAESQIVRDFPGLEENEFGLRFGFNTQNLTLNSIDRVKVEFLVPNNITIHEPDSYNSGDIPDSLKDFINGDTLNSGNLDLTWDGNKATINLDTVEGVNFYQGYFEAFGESNTSLDELEGLEVLVTLFQNGEEIVQELYVPFEIVAYDGDIPEEDDNEKPENPEQDPEEGDNPSNEDDETPSNDDEQQSDDNNNADDNEQPENDNTDNNNQTENQPSNDNDNDNDHSNKDGETTNNHTEGAELPDTATNMYSMLLFGTILTIAGIALFVVRKRKLTN</sequence>
<feature type="compositionally biased region" description="Polar residues" evidence="6">
    <location>
        <begin position="26"/>
        <end position="37"/>
    </location>
</feature>
<feature type="compositionally biased region" description="Low complexity" evidence="6">
    <location>
        <begin position="38"/>
        <end position="51"/>
    </location>
</feature>
<dbReference type="GO" id="GO:0019843">
    <property type="term" value="F:rRNA binding"/>
    <property type="evidence" value="ECO:0007669"/>
    <property type="project" value="TreeGrafter"/>
</dbReference>
<keyword evidence="7" id="KW-0812">Transmembrane</keyword>
<dbReference type="Pfam" id="PF00746">
    <property type="entry name" value="Gram_pos_anchor"/>
    <property type="match status" value="1"/>
</dbReference>
<feature type="transmembrane region" description="Helical" evidence="7">
    <location>
        <begin position="711"/>
        <end position="731"/>
    </location>
</feature>
<keyword evidence="3" id="KW-0964">Secreted</keyword>
<keyword evidence="11" id="KW-1185">Reference proteome</keyword>
<evidence type="ECO:0000256" key="2">
    <source>
        <dbReference type="ARBA" id="ARBA00022512"/>
    </source>
</evidence>
<evidence type="ECO:0000256" key="4">
    <source>
        <dbReference type="ARBA" id="ARBA00022729"/>
    </source>
</evidence>
<evidence type="ECO:0000256" key="5">
    <source>
        <dbReference type="ARBA" id="ARBA00023088"/>
    </source>
</evidence>
<keyword evidence="7" id="KW-1133">Transmembrane helix</keyword>
<evidence type="ECO:0000256" key="3">
    <source>
        <dbReference type="ARBA" id="ARBA00022525"/>
    </source>
</evidence>
<name>A0A494Z032_9BACI</name>
<proteinExistence type="predicted"/>
<dbReference type="OrthoDB" id="2896397at2"/>
<feature type="compositionally biased region" description="Basic and acidic residues" evidence="6">
    <location>
        <begin position="684"/>
        <end position="693"/>
    </location>
</feature>
<dbReference type="NCBIfam" id="TIGR01167">
    <property type="entry name" value="LPXTG_anchor"/>
    <property type="match status" value="1"/>
</dbReference>
<dbReference type="Proteomes" id="UP000281813">
    <property type="component" value="Unassembled WGS sequence"/>
</dbReference>
<keyword evidence="5" id="KW-0572">Peptidoglycan-anchor</keyword>
<evidence type="ECO:0000313" key="10">
    <source>
        <dbReference type="EMBL" id="RKQ15803.1"/>
    </source>
</evidence>
<evidence type="ECO:0000256" key="6">
    <source>
        <dbReference type="SAM" id="MobiDB-lite"/>
    </source>
</evidence>
<feature type="compositionally biased region" description="Acidic residues" evidence="6">
    <location>
        <begin position="611"/>
        <end position="666"/>
    </location>
</feature>
<feature type="compositionally biased region" description="Low complexity" evidence="6">
    <location>
        <begin position="667"/>
        <end position="680"/>
    </location>
</feature>
<feature type="compositionally biased region" description="Low complexity" evidence="6">
    <location>
        <begin position="99"/>
        <end position="110"/>
    </location>
</feature>
<feature type="compositionally biased region" description="Polar residues" evidence="6">
    <location>
        <begin position="52"/>
        <end position="61"/>
    </location>
</feature>
<evidence type="ECO:0000313" key="11">
    <source>
        <dbReference type="Proteomes" id="UP000281813"/>
    </source>
</evidence>
<protein>
    <submittedName>
        <fullName evidence="10">LPXTG cell wall anchor domain-containing protein</fullName>
    </submittedName>
</protein>
<organism evidence="10 11">
    <name type="scientific">Oceanobacillus bengalensis</name>
    <dbReference type="NCBI Taxonomy" id="1435466"/>
    <lineage>
        <taxon>Bacteria</taxon>
        <taxon>Bacillati</taxon>
        <taxon>Bacillota</taxon>
        <taxon>Bacilli</taxon>
        <taxon>Bacillales</taxon>
        <taxon>Bacillaceae</taxon>
        <taxon>Oceanobacillus</taxon>
    </lineage>
</organism>
<feature type="signal peptide" evidence="8">
    <location>
        <begin position="1"/>
        <end position="23"/>
    </location>
</feature>
<feature type="domain" description="Gram-positive cocci surface proteins LPxTG" evidence="9">
    <location>
        <begin position="698"/>
        <end position="735"/>
    </location>
</feature>
<dbReference type="GO" id="GO:0000027">
    <property type="term" value="P:ribosomal large subunit assembly"/>
    <property type="evidence" value="ECO:0007669"/>
    <property type="project" value="TreeGrafter"/>
</dbReference>